<feature type="domain" description="FAS1" evidence="3">
    <location>
        <begin position="33"/>
        <end position="162"/>
    </location>
</feature>
<reference evidence="4" key="1">
    <citation type="submission" date="2020-03" db="EMBL/GenBank/DDBJ databases">
        <title>A high-quality chromosome-level genome assembly of a woody plant with both climbing and erect habits, Rhamnella rubrinervis.</title>
        <authorList>
            <person name="Lu Z."/>
            <person name="Yang Y."/>
            <person name="Zhu X."/>
            <person name="Sun Y."/>
        </authorList>
    </citation>
    <scope>NUCLEOTIDE SEQUENCE</scope>
    <source>
        <strain evidence="4">BYM</strain>
        <tissue evidence="4">Leaf</tissue>
    </source>
</reference>
<keyword evidence="2" id="KW-0732">Signal</keyword>
<dbReference type="Gene3D" id="2.30.180.10">
    <property type="entry name" value="FAS1 domain"/>
    <property type="match status" value="1"/>
</dbReference>
<dbReference type="SUPFAM" id="SSF82153">
    <property type="entry name" value="FAS1 domain"/>
    <property type="match status" value="1"/>
</dbReference>
<feature type="chain" id="PRO_5035438098" description="FAS1 domain-containing protein" evidence="2">
    <location>
        <begin position="17"/>
        <end position="165"/>
    </location>
</feature>
<keyword evidence="5" id="KW-1185">Reference proteome</keyword>
<evidence type="ECO:0000259" key="3">
    <source>
        <dbReference type="PROSITE" id="PS50213"/>
    </source>
</evidence>
<comment type="similarity">
    <text evidence="1">Belongs to the fasciclin-like AGP family.</text>
</comment>
<dbReference type="OrthoDB" id="1934418at2759"/>
<dbReference type="Pfam" id="PF02469">
    <property type="entry name" value="Fasciclin"/>
    <property type="match status" value="1"/>
</dbReference>
<organism evidence="4 5">
    <name type="scientific">Rhamnella rubrinervis</name>
    <dbReference type="NCBI Taxonomy" id="2594499"/>
    <lineage>
        <taxon>Eukaryota</taxon>
        <taxon>Viridiplantae</taxon>
        <taxon>Streptophyta</taxon>
        <taxon>Embryophyta</taxon>
        <taxon>Tracheophyta</taxon>
        <taxon>Spermatophyta</taxon>
        <taxon>Magnoliopsida</taxon>
        <taxon>eudicotyledons</taxon>
        <taxon>Gunneridae</taxon>
        <taxon>Pentapetalae</taxon>
        <taxon>rosids</taxon>
        <taxon>fabids</taxon>
        <taxon>Rosales</taxon>
        <taxon>Rhamnaceae</taxon>
        <taxon>rhamnoid group</taxon>
        <taxon>Rhamneae</taxon>
        <taxon>Rhamnella</taxon>
    </lineage>
</organism>
<name>A0A8K0MMU1_9ROSA</name>
<comment type="caution">
    <text evidence="4">The sequence shown here is derived from an EMBL/GenBank/DDBJ whole genome shotgun (WGS) entry which is preliminary data.</text>
</comment>
<dbReference type="InterPro" id="IPR053339">
    <property type="entry name" value="FAS1_domain_protein"/>
</dbReference>
<dbReference type="EMBL" id="VOIH02000003">
    <property type="protein sequence ID" value="KAF3451852.1"/>
    <property type="molecule type" value="Genomic_DNA"/>
</dbReference>
<evidence type="ECO:0000256" key="2">
    <source>
        <dbReference type="SAM" id="SignalP"/>
    </source>
</evidence>
<dbReference type="InterPro" id="IPR036378">
    <property type="entry name" value="FAS1_dom_sf"/>
</dbReference>
<feature type="signal peptide" evidence="2">
    <location>
        <begin position="1"/>
        <end position="16"/>
    </location>
</feature>
<dbReference type="PROSITE" id="PS50213">
    <property type="entry name" value="FAS1"/>
    <property type="match status" value="1"/>
</dbReference>
<dbReference type="InterPro" id="IPR000782">
    <property type="entry name" value="FAS1_domain"/>
</dbReference>
<dbReference type="AlphaFoldDB" id="A0A8K0MMU1"/>
<evidence type="ECO:0000313" key="5">
    <source>
        <dbReference type="Proteomes" id="UP000796880"/>
    </source>
</evidence>
<dbReference type="PANTHER" id="PTHR36069:SF3">
    <property type="entry name" value="FAS1 DOMAIN-CONTAINING PROTEIN"/>
    <property type="match status" value="1"/>
</dbReference>
<dbReference type="PANTHER" id="PTHR36069">
    <property type="entry name" value="EXPRESSED PROTEIN-RELATED"/>
    <property type="match status" value="1"/>
</dbReference>
<dbReference type="Proteomes" id="UP000796880">
    <property type="component" value="Unassembled WGS sequence"/>
</dbReference>
<sequence length="165" mass="18624">MFMIFLVLLILSFSESKRTPQVTTRANGGVDDHTDLESAIMEMRSNSYHGFAILLQMLDHTWQPTGTSLTFFVPSDSELSQHPILAYRLQTFLLSHAMPMSLQFNDLVHFPNGTLVPSAQPNRMIRIRNRGRGEFFVNNARIVAPNVCLNSSVKCHGIDKVINYA</sequence>
<gene>
    <name evidence="4" type="ORF">FNV43_RR07948</name>
</gene>
<evidence type="ECO:0000256" key="1">
    <source>
        <dbReference type="ARBA" id="ARBA00007843"/>
    </source>
</evidence>
<protein>
    <recommendedName>
        <fullName evidence="3">FAS1 domain-containing protein</fullName>
    </recommendedName>
</protein>
<evidence type="ECO:0000313" key="4">
    <source>
        <dbReference type="EMBL" id="KAF3451852.1"/>
    </source>
</evidence>
<dbReference type="SMART" id="SM00554">
    <property type="entry name" value="FAS1"/>
    <property type="match status" value="1"/>
</dbReference>
<accession>A0A8K0MMU1</accession>
<proteinExistence type="inferred from homology"/>